<dbReference type="Gene3D" id="3.80.10.10">
    <property type="entry name" value="Ribonuclease Inhibitor"/>
    <property type="match status" value="4"/>
</dbReference>
<keyword evidence="7" id="KW-0677">Repeat</keyword>
<dbReference type="Pfam" id="PF00481">
    <property type="entry name" value="PP2C"/>
    <property type="match status" value="1"/>
</dbReference>
<feature type="compositionally biased region" description="Polar residues" evidence="13">
    <location>
        <begin position="20"/>
        <end position="31"/>
    </location>
</feature>
<feature type="domain" description="Ras-associating" evidence="15">
    <location>
        <begin position="418"/>
        <end position="518"/>
    </location>
</feature>
<dbReference type="STRING" id="47428.A0A284R0U3"/>
<evidence type="ECO:0000256" key="6">
    <source>
        <dbReference type="ARBA" id="ARBA00022723"/>
    </source>
</evidence>
<gene>
    <name evidence="17" type="ORF">ARMOST_05674</name>
</gene>
<dbReference type="Pfam" id="PF00211">
    <property type="entry name" value="Guanylate_cyc"/>
    <property type="match status" value="1"/>
</dbReference>
<dbReference type="InterPro" id="IPR055071">
    <property type="entry name" value="RA_PHLPP-like"/>
</dbReference>
<evidence type="ECO:0000256" key="5">
    <source>
        <dbReference type="ARBA" id="ARBA00022614"/>
    </source>
</evidence>
<feature type="compositionally biased region" description="Basic and acidic residues" evidence="13">
    <location>
        <begin position="312"/>
        <end position="321"/>
    </location>
</feature>
<evidence type="ECO:0000259" key="14">
    <source>
        <dbReference type="PROSITE" id="PS50125"/>
    </source>
</evidence>
<feature type="compositionally biased region" description="Acidic residues" evidence="13">
    <location>
        <begin position="335"/>
        <end position="344"/>
    </location>
</feature>
<evidence type="ECO:0000256" key="1">
    <source>
        <dbReference type="ARBA" id="ARBA00001593"/>
    </source>
</evidence>
<dbReference type="InterPro" id="IPR036457">
    <property type="entry name" value="PPM-type-like_dom_sf"/>
</dbReference>
<dbReference type="Pfam" id="PF13855">
    <property type="entry name" value="LRR_8"/>
    <property type="match status" value="1"/>
</dbReference>
<feature type="region of interest" description="Disordered" evidence="13">
    <location>
        <begin position="18"/>
        <end position="198"/>
    </location>
</feature>
<sequence>MSSTTEVSLRIVDVVDDKGQSTMMPDTNLPATKNVDIAPWDEPQPSPPAKRTFGFSHKSSFSSFRQGSIGSISTRVSRPSESHSLLSIPDSASTSTSMFDTSLYNQAPQLRKSKSSVFRNLIRPQRSRGALRSSSDEAEHPSLLPPPVPSPQSYFLTIGSSPPSPSPKHGLKKKRRKRDVLETLEVPPTPPPKDDELRLDTNFEDLEGIVDPALWAKSDSPTSPSSGGHFNFNHSRTHSSDHSTLSSHTGLPPLSHSDFHNPFKPQTPPYPPRTSSMATARQINGGFTDRKISPKTITPRAIPPPVIIRPLSPKEEADDTKPSWVAPESWAVQPEGEDPEEGYSSEDNSAQPLPEDTMASKTSVSMASMTSSNGSVQSRRNIDDSLPASLNPHWNQNRIAKQASNRIPKSLVHPEPHKNYTIRIYRANNTYHVVQVGFQVTVAALTPKLNAKLLLGADRETHRLYLKERGRERILAQQERPAEIVQRRLSQAGYDMSDGVELLGGGEGLSFLLRFVYKSQVLGPAEKDINFDNYEYVDLTSRSLRAIPVDLHKHADSIVSLYLSRNPMLEIPLDFIQDCTTLRELRLSHMAMKKVPHSVKSSITLHRLDLSCNRIADLDDAYLDHIPDLQYLYVQNNRIEKLPWYFPRLRNLTTLNISNNQFATLPEVVCELSNLKDLDISFNSISEIPDELGNLRNLERLIIVGNQVSKVPHDFSKLVNLKQFDCRRNQVADLTVICMLPHLERLSADHNAVHALEVALGPHLTSLDASHNAITQFGLIPGPIGQSPYALTCLDVSYAKLSVLDETVLGQLTSLRSLNLDHNSFRYIPNSLGELQWLEILSCADNSLDTLPDSIGLLQKLETLDAHNNSLTELPASIWQCASLLKINMTSNLLNIWHYPASIGVGARSSSGDISIVAERKTSTASLTHSSMPPLAYSLEKLYLGENQFTDEVLLPLTIFRELRVLNLSFNEIQDLPATFFRYLTKLEELYLSGNKLTAIPTEDLPKLTKLSVLFLNGNKLQTLPQELGKIKSLMTLDVGSNILRYNINNWEFDWNWNFNKNLKYLNLSGNKRLQIKADSRLLAANHRHSRDLNSISRQSLAGFTDLTQLRVLGLMDVTITTTGSNASVDIPDENDDRRVRTSLSTVMGMGYGIADTLGKNEHLNMLDLVHEFPGRPGESVFAMFGRAQPPKALASGASSNRLAKHLHDRFIEVFMTQLSSLNAQHSEGVPDALRRTFLKLNQDLHDSLFSSNRKLSGSSSPGSVSHSHDAFLTRSGASGVVLYFVGKTMYVANVGNALAVVSRGGNAHLLSTKHDPYDREETKRIRKAEGWISPPGLVNDEIDISRSFGFFHLLPVVNARPDVHSLELNDLDEFVIIGNRGLWDYVSYQTAIDIARRERGDPMIAAQKLRDFAISYGAEGSTMIMVISVGDLFKLPDSRSRQPTLDPAVDPLLVAKRLPRRPRDQIIDRDISRLTAEVPAPTGHVTIVFTDIRNSTPLWDVNPGMRSAITMHNKLLRRHLRFCGGYEVKTEGDAFVICFQTAVSALWWCLTIQLALLQEAWPLEMLECEDGKPLYDDQDRLVARGLSVRMGMHSGSPICEVDPITHRMDYFGPMVNRSARIEQSAQGGQIMCSAEVIKELEMSRATDSEAELDPSDSLYEALEGIRRMGMVVVPVGEVKLKGLETPLTLSTIYPSELEGRKQLQAKPASSNPSGSRVQFSISQMRDLGMLCLRLEALATGRIFRKVEEEPTPERKQSSASIEDAEDAPSKYLYGDPDMLLPSMNDSMSGTDLMLLLDSMAGRIENACRAIMAPHVESPSQDSLKASWFTALAAEGGFDEETLNVILGVLNGI</sequence>
<dbReference type="Gene3D" id="3.60.40.10">
    <property type="entry name" value="PPM-type phosphatase domain"/>
    <property type="match status" value="1"/>
</dbReference>
<dbReference type="SMART" id="SM00044">
    <property type="entry name" value="CYCc"/>
    <property type="match status" value="1"/>
</dbReference>
<dbReference type="GO" id="GO:0046872">
    <property type="term" value="F:metal ion binding"/>
    <property type="evidence" value="ECO:0007669"/>
    <property type="project" value="UniProtKB-KW"/>
</dbReference>
<dbReference type="OrthoDB" id="2021138at2759"/>
<dbReference type="Pfam" id="PF23010">
    <property type="entry name" value="RA_3"/>
    <property type="match status" value="1"/>
</dbReference>
<dbReference type="InterPro" id="IPR003591">
    <property type="entry name" value="Leu-rich_rpt_typical-subtyp"/>
</dbReference>
<feature type="domain" description="Guanylate cyclase" evidence="14">
    <location>
        <begin position="1487"/>
        <end position="1623"/>
    </location>
</feature>
<dbReference type="InterPro" id="IPR001932">
    <property type="entry name" value="PPM-type_phosphatase-like_dom"/>
</dbReference>
<dbReference type="EMBL" id="FUEG01000003">
    <property type="protein sequence ID" value="SJL02348.1"/>
    <property type="molecule type" value="Genomic_DNA"/>
</dbReference>
<keyword evidence="18" id="KW-1185">Reference proteome</keyword>
<keyword evidence="5" id="KW-0433">Leucine-rich repeat</keyword>
<evidence type="ECO:0000256" key="10">
    <source>
        <dbReference type="ARBA" id="ARBA00023239"/>
    </source>
</evidence>
<evidence type="ECO:0000256" key="8">
    <source>
        <dbReference type="ARBA" id="ARBA00022842"/>
    </source>
</evidence>
<dbReference type="SUPFAM" id="SSF52075">
    <property type="entry name" value="Outer arm dynein light chain 1"/>
    <property type="match status" value="1"/>
</dbReference>
<dbReference type="SUPFAM" id="SSF52058">
    <property type="entry name" value="L domain-like"/>
    <property type="match status" value="2"/>
</dbReference>
<feature type="compositionally biased region" description="Polar residues" evidence="13">
    <location>
        <begin position="359"/>
        <end position="379"/>
    </location>
</feature>
<feature type="region of interest" description="Disordered" evidence="13">
    <location>
        <begin position="213"/>
        <end position="392"/>
    </location>
</feature>
<feature type="compositionally biased region" description="Polar residues" evidence="13">
    <location>
        <begin position="219"/>
        <end position="228"/>
    </location>
</feature>
<keyword evidence="8" id="KW-0460">Magnesium</keyword>
<accession>A0A284R0U3</accession>
<dbReference type="InterPro" id="IPR055414">
    <property type="entry name" value="LRR_R13L4/SHOC2-like"/>
</dbReference>
<evidence type="ECO:0000256" key="13">
    <source>
        <dbReference type="SAM" id="MobiDB-lite"/>
    </source>
</evidence>
<dbReference type="GO" id="GO:0004016">
    <property type="term" value="F:adenylate cyclase activity"/>
    <property type="evidence" value="ECO:0007669"/>
    <property type="project" value="UniProtKB-EC"/>
</dbReference>
<dbReference type="GO" id="GO:0006171">
    <property type="term" value="P:cAMP biosynthetic process"/>
    <property type="evidence" value="ECO:0007669"/>
    <property type="project" value="UniProtKB-KW"/>
</dbReference>
<evidence type="ECO:0000256" key="9">
    <source>
        <dbReference type="ARBA" id="ARBA00022998"/>
    </source>
</evidence>
<dbReference type="Pfam" id="PF23598">
    <property type="entry name" value="LRR_14"/>
    <property type="match status" value="1"/>
</dbReference>
<dbReference type="CDD" id="cd00143">
    <property type="entry name" value="PP2Cc"/>
    <property type="match status" value="1"/>
</dbReference>
<evidence type="ECO:0000259" key="15">
    <source>
        <dbReference type="PROSITE" id="PS50200"/>
    </source>
</evidence>
<name>A0A284R0U3_ARMOS</name>
<comment type="catalytic activity">
    <reaction evidence="1">
        <text>ATP = 3',5'-cyclic AMP + diphosphate</text>
        <dbReference type="Rhea" id="RHEA:15389"/>
        <dbReference type="ChEBI" id="CHEBI:30616"/>
        <dbReference type="ChEBI" id="CHEBI:33019"/>
        <dbReference type="ChEBI" id="CHEBI:58165"/>
        <dbReference type="EC" id="4.6.1.1"/>
    </reaction>
</comment>
<dbReference type="PANTHER" id="PTHR48051">
    <property type="match status" value="1"/>
</dbReference>
<dbReference type="SUPFAM" id="SSF81606">
    <property type="entry name" value="PP2C-like"/>
    <property type="match status" value="1"/>
</dbReference>
<organism evidence="17 18">
    <name type="scientific">Armillaria ostoyae</name>
    <name type="common">Armillaria root rot fungus</name>
    <dbReference type="NCBI Taxonomy" id="47428"/>
    <lineage>
        <taxon>Eukaryota</taxon>
        <taxon>Fungi</taxon>
        <taxon>Dikarya</taxon>
        <taxon>Basidiomycota</taxon>
        <taxon>Agaricomycotina</taxon>
        <taxon>Agaricomycetes</taxon>
        <taxon>Agaricomycetidae</taxon>
        <taxon>Agaricales</taxon>
        <taxon>Marasmiineae</taxon>
        <taxon>Physalacriaceae</taxon>
        <taxon>Armillaria</taxon>
    </lineage>
</organism>
<dbReference type="EC" id="4.6.1.1" evidence="3"/>
<evidence type="ECO:0000256" key="3">
    <source>
        <dbReference type="ARBA" id="ARBA00012201"/>
    </source>
</evidence>
<dbReference type="GO" id="GO:0035556">
    <property type="term" value="P:intracellular signal transduction"/>
    <property type="evidence" value="ECO:0007669"/>
    <property type="project" value="InterPro"/>
</dbReference>
<dbReference type="InterPro" id="IPR032675">
    <property type="entry name" value="LRR_dom_sf"/>
</dbReference>
<dbReference type="OMA" id="QQVGYEE"/>
<evidence type="ECO:0000256" key="4">
    <source>
        <dbReference type="ARBA" id="ARBA00021420"/>
    </source>
</evidence>
<dbReference type="SMART" id="SM00369">
    <property type="entry name" value="LRR_TYP"/>
    <property type="match status" value="10"/>
</dbReference>
<keyword evidence="6" id="KW-0479">Metal-binding</keyword>
<comment type="similarity">
    <text evidence="2">Belongs to the adenylyl cyclase class-3 family.</text>
</comment>
<evidence type="ECO:0000256" key="11">
    <source>
        <dbReference type="ARBA" id="ARBA00032597"/>
    </source>
</evidence>
<dbReference type="SMART" id="SM00365">
    <property type="entry name" value="LRR_SD22"/>
    <property type="match status" value="4"/>
</dbReference>
<dbReference type="SUPFAM" id="SSF55073">
    <property type="entry name" value="Nucleotide cyclase"/>
    <property type="match status" value="1"/>
</dbReference>
<dbReference type="InterPro" id="IPR050216">
    <property type="entry name" value="LRR_domain-containing"/>
</dbReference>
<dbReference type="InterPro" id="IPR029787">
    <property type="entry name" value="Nucleotide_cyclase"/>
</dbReference>
<dbReference type="PANTHER" id="PTHR48051:SF1">
    <property type="entry name" value="RAS SUPPRESSOR PROTEIN 1"/>
    <property type="match status" value="1"/>
</dbReference>
<evidence type="ECO:0000313" key="18">
    <source>
        <dbReference type="Proteomes" id="UP000219338"/>
    </source>
</evidence>
<reference evidence="18" key="1">
    <citation type="journal article" date="2017" name="Nat. Ecol. Evol.">
        <title>Genome expansion and lineage-specific genetic innovations in the forest pathogenic fungi Armillaria.</title>
        <authorList>
            <person name="Sipos G."/>
            <person name="Prasanna A.N."/>
            <person name="Walter M.C."/>
            <person name="O'Connor E."/>
            <person name="Balint B."/>
            <person name="Krizsan K."/>
            <person name="Kiss B."/>
            <person name="Hess J."/>
            <person name="Varga T."/>
            <person name="Slot J."/>
            <person name="Riley R."/>
            <person name="Boka B."/>
            <person name="Rigling D."/>
            <person name="Barry K."/>
            <person name="Lee J."/>
            <person name="Mihaltcheva S."/>
            <person name="LaButti K."/>
            <person name="Lipzen A."/>
            <person name="Waldron R."/>
            <person name="Moloney N.M."/>
            <person name="Sperisen C."/>
            <person name="Kredics L."/>
            <person name="Vagvoelgyi C."/>
            <person name="Patrignani A."/>
            <person name="Fitzpatrick D."/>
            <person name="Nagy I."/>
            <person name="Doyle S."/>
            <person name="Anderson J.B."/>
            <person name="Grigoriev I.V."/>
            <person name="Gueldener U."/>
            <person name="Muensterkoetter M."/>
            <person name="Nagy L.G."/>
        </authorList>
    </citation>
    <scope>NUCLEOTIDE SEQUENCE [LARGE SCALE GENOMIC DNA]</scope>
    <source>
        <strain evidence="18">C18/9</strain>
    </source>
</reference>
<dbReference type="PROSITE" id="PS51450">
    <property type="entry name" value="LRR"/>
    <property type="match status" value="7"/>
</dbReference>
<dbReference type="PROSITE" id="PS51746">
    <property type="entry name" value="PPM_2"/>
    <property type="match status" value="1"/>
</dbReference>
<evidence type="ECO:0000256" key="7">
    <source>
        <dbReference type="ARBA" id="ARBA00022737"/>
    </source>
</evidence>
<protein>
    <recommendedName>
        <fullName evidence="4">Adenylate cyclase</fullName>
        <ecNumber evidence="3">4.6.1.1</ecNumber>
    </recommendedName>
    <alternativeName>
        <fullName evidence="11">ATP pyrophosphate-lyase</fullName>
    </alternativeName>
    <alternativeName>
        <fullName evidence="12">Adenylyl cyclase</fullName>
    </alternativeName>
</protein>
<evidence type="ECO:0000313" key="17">
    <source>
        <dbReference type="EMBL" id="SJL02348.1"/>
    </source>
</evidence>
<feature type="compositionally biased region" description="Polar residues" evidence="13">
    <location>
        <begin position="273"/>
        <end position="282"/>
    </location>
</feature>
<evidence type="ECO:0000259" key="16">
    <source>
        <dbReference type="PROSITE" id="PS51746"/>
    </source>
</evidence>
<keyword evidence="9" id="KW-0115">cAMP biosynthesis</keyword>
<feature type="domain" description="PPM-type phosphatase" evidence="16">
    <location>
        <begin position="1151"/>
        <end position="1430"/>
    </location>
</feature>
<evidence type="ECO:0000256" key="12">
    <source>
        <dbReference type="ARBA" id="ARBA00032637"/>
    </source>
</evidence>
<dbReference type="GO" id="GO:0005737">
    <property type="term" value="C:cytoplasm"/>
    <property type="evidence" value="ECO:0007669"/>
    <property type="project" value="TreeGrafter"/>
</dbReference>
<dbReference type="SMART" id="SM00332">
    <property type="entry name" value="PP2Cc"/>
    <property type="match status" value="1"/>
</dbReference>
<proteinExistence type="inferred from homology"/>
<feature type="compositionally biased region" description="Basic residues" evidence="13">
    <location>
        <begin position="169"/>
        <end position="178"/>
    </location>
</feature>
<feature type="compositionally biased region" description="Low complexity" evidence="13">
    <location>
        <begin position="53"/>
        <end position="73"/>
    </location>
</feature>
<dbReference type="Proteomes" id="UP000219338">
    <property type="component" value="Unassembled WGS sequence"/>
</dbReference>
<dbReference type="InterPro" id="IPR001611">
    <property type="entry name" value="Leu-rich_rpt"/>
</dbReference>
<dbReference type="PROSITE" id="PS50125">
    <property type="entry name" value="GUANYLATE_CYCLASE_2"/>
    <property type="match status" value="1"/>
</dbReference>
<dbReference type="PROSITE" id="PS50200">
    <property type="entry name" value="RA"/>
    <property type="match status" value="1"/>
</dbReference>
<dbReference type="InterPro" id="IPR000159">
    <property type="entry name" value="RA_dom"/>
</dbReference>
<dbReference type="Gene3D" id="3.30.70.1230">
    <property type="entry name" value="Nucleotide cyclase"/>
    <property type="match status" value="1"/>
</dbReference>
<evidence type="ECO:0000256" key="2">
    <source>
        <dbReference type="ARBA" id="ARBA00005381"/>
    </source>
</evidence>
<feature type="compositionally biased region" description="Basic and acidic residues" evidence="13">
    <location>
        <begin position="1748"/>
        <end position="1757"/>
    </location>
</feature>
<feature type="compositionally biased region" description="Polar residues" evidence="13">
    <location>
        <begin position="74"/>
        <end position="108"/>
    </location>
</feature>
<dbReference type="CDD" id="cd07302">
    <property type="entry name" value="CHD"/>
    <property type="match status" value="1"/>
</dbReference>
<feature type="region of interest" description="Disordered" evidence="13">
    <location>
        <begin position="1748"/>
        <end position="1769"/>
    </location>
</feature>
<dbReference type="InterPro" id="IPR001054">
    <property type="entry name" value="A/G_cyclase"/>
</dbReference>
<dbReference type="SMART" id="SM00364">
    <property type="entry name" value="LRR_BAC"/>
    <property type="match status" value="8"/>
</dbReference>
<keyword evidence="10" id="KW-0456">Lyase</keyword>